<accession>A0ACC0C7Z7</accession>
<name>A0ACC0C7Z7_CATRO</name>
<evidence type="ECO:0000313" key="1">
    <source>
        <dbReference type="EMBL" id="KAI5681083.1"/>
    </source>
</evidence>
<reference evidence="2" key="1">
    <citation type="journal article" date="2023" name="Nat. Plants">
        <title>Single-cell RNA sequencing provides a high-resolution roadmap for understanding the multicellular compartmentation of specialized metabolism.</title>
        <authorList>
            <person name="Sun S."/>
            <person name="Shen X."/>
            <person name="Li Y."/>
            <person name="Li Y."/>
            <person name="Wang S."/>
            <person name="Li R."/>
            <person name="Zhang H."/>
            <person name="Shen G."/>
            <person name="Guo B."/>
            <person name="Wei J."/>
            <person name="Xu J."/>
            <person name="St-Pierre B."/>
            <person name="Chen S."/>
            <person name="Sun C."/>
        </authorList>
    </citation>
    <scope>NUCLEOTIDE SEQUENCE [LARGE SCALE GENOMIC DNA]</scope>
</reference>
<sequence>MAAKASAKLPLQSSNNSNIPGTAKSIEEIYQKKTQLEHILLRPDTYIGSIEKHSQSLWVFENNSMVFRPISYVPGLYKIFDEILVNAADNKQRDPKMDSVKVVIDVEQNSISVYNNGDGVPVEIHQEEGVYVPELIFGHLLTSSNYDDTVKKTTGGRNGYGAKLTNIFSTEFVIETADGKRQKKYKQVFSDNMGKKSQPAISKCKENENWTKVTFKPDLAKFNMTHLEDDVVALMKKRVVDIAGCLGKTVKVDLNGQRVPVKSFSDYCDLYLQSASKNRPDPLPRITEKVNDRWEICVSLSEGQFQQVSFVNSIATIKGGTHVDYITNQITNHVINIVNKKNKNANLKAHAVKSHLWVFVNALIDNPAFDSQTKETLTLRQSSFGSKCELSQEFLKKVAKSGVVENLLSWADFKQSKDLKKTDGTKRQRITGITKLEDANDAGGRNSEKCTLILTEGDSAKALAMAGISVVGRNYYGVFPLRGKLLNVREASHKQIMDNAEIQHIKHILGLQHGKVYDSVKSLRYGHLMIMTDQDHDGSHIKGLLINFIHSFWPSLLKVPSFLVEFITPIVKATHKNGKVLSFYTMPEYEVWKESLGSSASGWSIKYYKGLGTSTSKEGKEYFQDLDKHKKDFVWVDEQDGEAIELAFSKKKIEARKNWLRQFEPGTYLDQKEKLIKYSDFVNKELILFSMADLQRSIPSMVDGLKPGQRKILFCSFKRNFVKEAKVAQFSGYVSEHSAYHHGEQSLASTIIGMAQDFVGSNNINLLQPNGQFGTRNQGGKDHASARYIYTKLSPITRYLFPKDDDGLLDYLNEDGQSIEPTWYIPIIPTVLVNGSEGIGTGWSSYIPNYNPRDIVANVKRLLNDEAMVPMDPWYKGFRGTIEKTATKEAGVTYTVTGVIEEVDETTLRITELPIRRWTLDYKEFLESIMTGNEKVKDPFIKEFRDHTDDTTVYLDVILSEENLLMAKQEGLLKKFKLTTTISTSNMHLFDPKGAIKKYDTPEQILEDFFHVRLEFYEKRKKVLLENLQMELLKLENKVRFILGVVEGTIIVSNRRRADLFLELKEKGFTPFPTKKSVEAVVAGSTDDVEESEESSEVATRKGVVRASDYDYLLSMAIGTLTLEKVQELCANRDKLNEEVDDLRKATPRSLWMKDLEALECQLDEQDETDAQAEEARKRMKSKVSREAGPKASRQPAKNPRKNNKKANIEEAVAEPMEISDASVIETNNVPEVAKPKGKVGRPKKAPVSKQGKSKSALRDEEEDDDEVLALKDRLAAYNIESSPERSEAMDSDVSVVQSQKKEPSKRAVAKKPLSTVTEISDDDVEIDISDDDDFDLEEEEPRAVAKGRKKTTNAKEAAKKPSEATKKRGPAKKTSQLGAGQKLITEVLKPTEIAVISPEKKVRRMRPSPFNKKSGSVLGRIIQQKEDENEETSGEKEDGQVSPPESSASGGSAEEITQFVVPKGRPQRVNRAKVKTYVLSDSESEKEGEEEEATDDSDFKEDGSESDH</sequence>
<protein>
    <submittedName>
        <fullName evidence="1">Uncharacterized protein</fullName>
    </submittedName>
</protein>
<keyword evidence="2" id="KW-1185">Reference proteome</keyword>
<proteinExistence type="predicted"/>
<dbReference type="Proteomes" id="UP001060085">
    <property type="component" value="Linkage Group LG01"/>
</dbReference>
<evidence type="ECO:0000313" key="2">
    <source>
        <dbReference type="Proteomes" id="UP001060085"/>
    </source>
</evidence>
<comment type="caution">
    <text evidence="1">The sequence shown here is derived from an EMBL/GenBank/DDBJ whole genome shotgun (WGS) entry which is preliminary data.</text>
</comment>
<gene>
    <name evidence="1" type="ORF">M9H77_02310</name>
</gene>
<dbReference type="EMBL" id="CM044701">
    <property type="protein sequence ID" value="KAI5681083.1"/>
    <property type="molecule type" value="Genomic_DNA"/>
</dbReference>
<organism evidence="1 2">
    <name type="scientific">Catharanthus roseus</name>
    <name type="common">Madagascar periwinkle</name>
    <name type="synonym">Vinca rosea</name>
    <dbReference type="NCBI Taxonomy" id="4058"/>
    <lineage>
        <taxon>Eukaryota</taxon>
        <taxon>Viridiplantae</taxon>
        <taxon>Streptophyta</taxon>
        <taxon>Embryophyta</taxon>
        <taxon>Tracheophyta</taxon>
        <taxon>Spermatophyta</taxon>
        <taxon>Magnoliopsida</taxon>
        <taxon>eudicotyledons</taxon>
        <taxon>Gunneridae</taxon>
        <taxon>Pentapetalae</taxon>
        <taxon>asterids</taxon>
        <taxon>lamiids</taxon>
        <taxon>Gentianales</taxon>
        <taxon>Apocynaceae</taxon>
        <taxon>Rauvolfioideae</taxon>
        <taxon>Vinceae</taxon>
        <taxon>Catharanthinae</taxon>
        <taxon>Catharanthus</taxon>
    </lineage>
</organism>